<dbReference type="EMBL" id="VRYZ01000003">
    <property type="protein sequence ID" value="TXS92351.1"/>
    <property type="molecule type" value="Genomic_DNA"/>
</dbReference>
<dbReference type="InterPro" id="IPR038607">
    <property type="entry name" value="PhoD-like_sf"/>
</dbReference>
<dbReference type="PANTHER" id="PTHR37031">
    <property type="entry name" value="METALLOPHOSPHATASE BINDING DOMAIN PROTEIN"/>
    <property type="match status" value="1"/>
</dbReference>
<accession>A0A5C8ZYM1</accession>
<protein>
    <submittedName>
        <fullName evidence="1">Alkaline phosphatase family protein</fullName>
    </submittedName>
</protein>
<gene>
    <name evidence="1" type="ORF">FVW59_07970</name>
</gene>
<dbReference type="InterPro" id="IPR029052">
    <property type="entry name" value="Metallo-depent_PP-like"/>
</dbReference>
<reference evidence="1 2" key="1">
    <citation type="submission" date="2019-08" db="EMBL/GenBank/DDBJ databases">
        <title>Parahaliea maris sp. nov., isolated from the surface seawater.</title>
        <authorList>
            <person name="Liu Y."/>
        </authorList>
    </citation>
    <scope>NUCLEOTIDE SEQUENCE [LARGE SCALE GENOMIC DNA]</scope>
    <source>
        <strain evidence="1 2">S2-26</strain>
    </source>
</reference>
<dbReference type="Gene3D" id="3.60.21.70">
    <property type="entry name" value="PhoD-like phosphatase"/>
    <property type="match status" value="1"/>
</dbReference>
<dbReference type="RefSeq" id="WP_148063726.1">
    <property type="nucleotide sequence ID" value="NZ_VRYZ01000003.1"/>
</dbReference>
<organism evidence="1 2">
    <name type="scientific">Parahaliea aestuarii</name>
    <dbReference type="NCBI Taxonomy" id="1852021"/>
    <lineage>
        <taxon>Bacteria</taxon>
        <taxon>Pseudomonadati</taxon>
        <taxon>Pseudomonadota</taxon>
        <taxon>Gammaproteobacteria</taxon>
        <taxon>Cellvibrionales</taxon>
        <taxon>Halieaceae</taxon>
        <taxon>Parahaliea</taxon>
    </lineage>
</organism>
<evidence type="ECO:0000313" key="1">
    <source>
        <dbReference type="EMBL" id="TXS92351.1"/>
    </source>
</evidence>
<keyword evidence="2" id="KW-1185">Reference proteome</keyword>
<dbReference type="Proteomes" id="UP000321933">
    <property type="component" value="Unassembled WGS sequence"/>
</dbReference>
<evidence type="ECO:0000313" key="2">
    <source>
        <dbReference type="Proteomes" id="UP000321933"/>
    </source>
</evidence>
<dbReference type="AlphaFoldDB" id="A0A5C8ZYM1"/>
<dbReference type="SUPFAM" id="SSF56300">
    <property type="entry name" value="Metallo-dependent phosphatases"/>
    <property type="match status" value="1"/>
</dbReference>
<proteinExistence type="predicted"/>
<sequence length="658" mass="73560">MELPLLLAGPILRRVERKRFVAWLATSQRCDLKLTLSPSQAPEQSYHLRAGEAGLNAIQAGKHLHFLLLDVPLDEELPSDTWVAYQLALGTGGEGAAHWRDLGELAPDLCYDGHSLPGFRLSGRVHSVLHGSCRKPHHGAGDGLVRADQLLAQWLADSDAGSDANSKDSTHSDWPAALMLSGDQIYADDVAGPLLRRIHHLIPLLGLPDEPLAGAGDEVKAGSAEALYQHPDCYYRRDRLLPQTRRNRGLAQVLFRGAEKPVFTTANARNHLITLAEMLVMYLLVWSPTLWRCGTCGMPKGLDQEEQDLYRKQDDAVEGFAEGLAAVQRLFAHIPVAMIFDDHDVTDDWNLTRGWEESAYGHPFSSRVIGNALLAYLLCQGWGNSPDAFPAELMQRVANTLKLPGGEEHDNLLVDLLRFDHWHYVWNLNPPLVVADCRTHRWRSESSADKPSGLMDWEALTDLQHDLKGLPAVLLVSSAPIFGVKLIEVIQRVFTYVGLPLMVDAENWMSHRGAASAILNIFRHSRTPGHFVILSGDVHYSFVYDVELRGRLRGPDIYQICSSGLANSFPERLLATLDHLNRWLYSPRSPLNWLTRRRSMRVIPRKPEGTPHGRRLLNGAGIGLVELDDEGVPTRICQYLADGGVVEFTRREHESRWR</sequence>
<dbReference type="PANTHER" id="PTHR37031:SF2">
    <property type="entry name" value="PHOD-LIKE PHOSPHATASE METALLOPHOSPHATASE DOMAIN-CONTAINING PROTEIN"/>
    <property type="match status" value="1"/>
</dbReference>
<name>A0A5C8ZYM1_9GAMM</name>
<dbReference type="OrthoDB" id="9795624at2"/>
<comment type="caution">
    <text evidence="1">The sequence shown here is derived from an EMBL/GenBank/DDBJ whole genome shotgun (WGS) entry which is preliminary data.</text>
</comment>